<dbReference type="AlphaFoldDB" id="A0A139LD03"/>
<dbReference type="EMBL" id="VWFO01000002">
    <property type="protein sequence ID" value="KAA4666454.1"/>
    <property type="molecule type" value="Genomic_DNA"/>
</dbReference>
<gene>
    <name evidence="1" type="ORF">F3B98_01590</name>
</gene>
<proteinExistence type="predicted"/>
<accession>A0A139LD03</accession>
<organism evidence="1 2">
    <name type="scientific">Bacteroides ovatus</name>
    <dbReference type="NCBI Taxonomy" id="28116"/>
    <lineage>
        <taxon>Bacteria</taxon>
        <taxon>Pseudomonadati</taxon>
        <taxon>Bacteroidota</taxon>
        <taxon>Bacteroidia</taxon>
        <taxon>Bacteroidales</taxon>
        <taxon>Bacteroidaceae</taxon>
        <taxon>Bacteroides</taxon>
    </lineage>
</organism>
<dbReference type="Proteomes" id="UP000435985">
    <property type="component" value="Unassembled WGS sequence"/>
</dbReference>
<evidence type="ECO:0000313" key="2">
    <source>
        <dbReference type="Proteomes" id="UP000435985"/>
    </source>
</evidence>
<protein>
    <submittedName>
        <fullName evidence="1">Uncharacterized protein</fullName>
    </submittedName>
</protein>
<dbReference type="RefSeq" id="WP_061447825.1">
    <property type="nucleotide sequence ID" value="NZ_CAXTIO010000014.1"/>
</dbReference>
<comment type="caution">
    <text evidence="1">The sequence shown here is derived from an EMBL/GenBank/DDBJ whole genome shotgun (WGS) entry which is preliminary data.</text>
</comment>
<name>A0A139LD03_BACOV</name>
<evidence type="ECO:0000313" key="1">
    <source>
        <dbReference type="EMBL" id="KAA4666454.1"/>
    </source>
</evidence>
<sequence>METFDLQDLITEKNVELQEFIKEQMRVHQLSNLSIDQRELMIDTPAISTKQMIDAYYSTIQHVAARLIELEGNNEAWNKHRAIIMKKVAKKEKECKRIEKKARKHERYSQKLTREYNIKYNANIQL</sequence>
<reference evidence="1 2" key="1">
    <citation type="journal article" date="2019" name="Nat. Med.">
        <title>A library of human gut bacterial isolates paired with longitudinal multiomics data enables mechanistic microbiome research.</title>
        <authorList>
            <person name="Poyet M."/>
            <person name="Groussin M."/>
            <person name="Gibbons S.M."/>
            <person name="Avila-Pacheco J."/>
            <person name="Jiang X."/>
            <person name="Kearney S.M."/>
            <person name="Perrotta A.R."/>
            <person name="Berdy B."/>
            <person name="Zhao S."/>
            <person name="Lieberman T.D."/>
            <person name="Swanson P.K."/>
            <person name="Smith M."/>
            <person name="Roesemann S."/>
            <person name="Alexander J.E."/>
            <person name="Rich S.A."/>
            <person name="Livny J."/>
            <person name="Vlamakis H."/>
            <person name="Clish C."/>
            <person name="Bullock K."/>
            <person name="Deik A."/>
            <person name="Scott J."/>
            <person name="Pierce K.A."/>
            <person name="Xavier R.J."/>
            <person name="Alm E.J."/>
        </authorList>
    </citation>
    <scope>NUCLEOTIDE SEQUENCE [LARGE SCALE GENOMIC DNA]</scope>
    <source>
        <strain evidence="1 2">BIOML-A14</strain>
    </source>
</reference>